<organism evidence="4 5">
    <name type="scientific">Nonlabens xylanidelens</name>
    <dbReference type="NCBI Taxonomy" id="191564"/>
    <lineage>
        <taxon>Bacteria</taxon>
        <taxon>Pseudomonadati</taxon>
        <taxon>Bacteroidota</taxon>
        <taxon>Flavobacteriia</taxon>
        <taxon>Flavobacteriales</taxon>
        <taxon>Flavobacteriaceae</taxon>
        <taxon>Nonlabens</taxon>
    </lineage>
</organism>
<proteinExistence type="predicted"/>
<keyword evidence="1 2" id="KW-0732">Signal</keyword>
<dbReference type="Proteomes" id="UP000239002">
    <property type="component" value="Unassembled WGS sequence"/>
</dbReference>
<dbReference type="AlphaFoldDB" id="A0A2S6IFN4"/>
<accession>A0A2S6IFN4</accession>
<dbReference type="OrthoDB" id="9765926at2"/>
<feature type="domain" description="Secretion system C-terminal sorting" evidence="3">
    <location>
        <begin position="930"/>
        <end position="1007"/>
    </location>
</feature>
<evidence type="ECO:0000259" key="3">
    <source>
        <dbReference type="Pfam" id="PF18962"/>
    </source>
</evidence>
<dbReference type="RefSeq" id="WP_104516479.1">
    <property type="nucleotide sequence ID" value="NZ_MQVW01000020.1"/>
</dbReference>
<dbReference type="PROSITE" id="PS51257">
    <property type="entry name" value="PROKAR_LIPOPROTEIN"/>
    <property type="match status" value="1"/>
</dbReference>
<evidence type="ECO:0000256" key="2">
    <source>
        <dbReference type="SAM" id="SignalP"/>
    </source>
</evidence>
<dbReference type="InterPro" id="IPR026444">
    <property type="entry name" value="Secre_tail"/>
</dbReference>
<feature type="chain" id="PRO_5015418627" evidence="2">
    <location>
        <begin position="22"/>
        <end position="1008"/>
    </location>
</feature>
<name>A0A2S6IFN4_9FLAO</name>
<dbReference type="NCBIfam" id="TIGR04183">
    <property type="entry name" value="Por_Secre_tail"/>
    <property type="match status" value="1"/>
</dbReference>
<dbReference type="EMBL" id="PTJE01000008">
    <property type="protein sequence ID" value="PPK93021.1"/>
    <property type="molecule type" value="Genomic_DNA"/>
</dbReference>
<comment type="caution">
    <text evidence="4">The sequence shown here is derived from an EMBL/GenBank/DDBJ whole genome shotgun (WGS) entry which is preliminary data.</text>
</comment>
<evidence type="ECO:0000256" key="1">
    <source>
        <dbReference type="ARBA" id="ARBA00022729"/>
    </source>
</evidence>
<evidence type="ECO:0000313" key="4">
    <source>
        <dbReference type="EMBL" id="PPK93021.1"/>
    </source>
</evidence>
<protein>
    <submittedName>
        <fullName evidence="4">Putative secreted protein (Por secretion system target)</fullName>
    </submittedName>
</protein>
<sequence>MKKLYSLALLLIMSCCAGLNAQELNDNDRYQQQLKVEKKIAAYIQENFETAVPEQHLYNYIEQLRTADEHTKEELNATPLEELIIVFKTDYLRSRYFKENPNEVALFKAIMAPLCVNGDFESGGTTFGGFGSTYSGESAMNSGIIGQNQTECDIIPAVGNGLNFNPEILGLDSNTFRIMNGTDVDDVIPALDPTNGDNTGHSARINAPIGHNGASTDCSPSGGTNKLVKLITLQEAGNQEIQFNYALVSETPGHDPRSPSFVSRNPFFTARVLDANGNELDRFCIESNPTSNPFFTVVNNPPSVDGCNFSQGVVWQDWTCASLNVNGAVNDVLTLEIIVADCGAGGHFGYAYVDDICTDTCSGGTNTPGNIELTPMDPCQDLPLQVCGTYTLPELNGSTGTISNPIELDILQGGVSVGTTLTTVASNGTFCFTVNAADMVGQSGGYDFQVNADFGINGGTQADSDVHTNPGQDNDYIFDNPDCCPEDATFNAFIDTGGLLAISSFTDYSGFNPTHEWYVLSSPNASGGPYTPVYSVQDNGPATINLISNAQSGLYYTIIHILKSKDCPDVCESKVLYYNEFTRIGEEVNLKSIVDCCLVYQYWANGPGDTSELSGEFQKALDFNNNITTNVLNPYSNHPGITHSWELYSSPNQNGGPYTLVDSQTGLNYSYGPITDGIFYFILHKVQTDCGEVCYVQDICSNCTNSRAAGISGEIDCDFFTVTTSDCVVTPKHEYSCRSNSLDWASVPGALGYIIEINYNDPDCCIRSTTLPTSQRFEVGPSTTTLSIPVNSTGCFSYRIGTICADSKELKWTTKECVQCPVIQEACVAPVRTSFDCNKGIISWSGSSSYNNYVVEYTYNDPDCCRSIMRPVTQTVNVTGTSLQIRIPVGSYCLSYRIGTICPDSREPKWTDKVCKSCLGISTPKSTSVSPNPNDGLMNLNFESESEKLKKIDIHTINGVLVKSIQITDYKGTTSSSQWDGADILEKGIYFVSFHTAQGKTTEKVIIK</sequence>
<gene>
    <name evidence="4" type="ORF">LY01_02726</name>
</gene>
<dbReference type="Pfam" id="PF18962">
    <property type="entry name" value="Por_Secre_tail"/>
    <property type="match status" value="1"/>
</dbReference>
<evidence type="ECO:0000313" key="5">
    <source>
        <dbReference type="Proteomes" id="UP000239002"/>
    </source>
</evidence>
<reference evidence="4 5" key="1">
    <citation type="submission" date="2018-02" db="EMBL/GenBank/DDBJ databases">
        <title>Genomic Encyclopedia of Archaeal and Bacterial Type Strains, Phase II (KMG-II): from individual species to whole genera.</title>
        <authorList>
            <person name="Goeker M."/>
        </authorList>
    </citation>
    <scope>NUCLEOTIDE SEQUENCE [LARGE SCALE GENOMIC DNA]</scope>
    <source>
        <strain evidence="4 5">DSM 16809</strain>
    </source>
</reference>
<keyword evidence="5" id="KW-1185">Reference proteome</keyword>
<feature type="signal peptide" evidence="2">
    <location>
        <begin position="1"/>
        <end position="21"/>
    </location>
</feature>